<evidence type="ECO:0008006" key="3">
    <source>
        <dbReference type="Google" id="ProtNLM"/>
    </source>
</evidence>
<evidence type="ECO:0000313" key="1">
    <source>
        <dbReference type="EMBL" id="SCV25088.1"/>
    </source>
</evidence>
<dbReference type="EMBL" id="FMAK01000018">
    <property type="protein sequence ID" value="SCV25088.1"/>
    <property type="molecule type" value="Genomic_DNA"/>
</dbReference>
<evidence type="ECO:0000313" key="2">
    <source>
        <dbReference type="Proteomes" id="UP000195696"/>
    </source>
</evidence>
<gene>
    <name evidence="1" type="ORF">BWGO95_00791</name>
</gene>
<proteinExistence type="predicted"/>
<organism evidence="1 2">
    <name type="scientific">Bacillus mycoides</name>
    <dbReference type="NCBI Taxonomy" id="1405"/>
    <lineage>
        <taxon>Bacteria</taxon>
        <taxon>Bacillati</taxon>
        <taxon>Bacillota</taxon>
        <taxon>Bacilli</taxon>
        <taxon>Bacillales</taxon>
        <taxon>Bacillaceae</taxon>
        <taxon>Bacillus</taxon>
        <taxon>Bacillus cereus group</taxon>
    </lineage>
</organism>
<name>A0A1G4LCF6_BACMY</name>
<protein>
    <recommendedName>
        <fullName evidence="3">DUF3829 domain-containing protein</fullName>
    </recommendedName>
</protein>
<dbReference type="PROSITE" id="PS51257">
    <property type="entry name" value="PROKAR_LIPOPROTEIN"/>
    <property type="match status" value="1"/>
</dbReference>
<accession>A0A1G4LCF6</accession>
<dbReference type="Proteomes" id="UP000195696">
    <property type="component" value="Unassembled WGS sequence"/>
</dbReference>
<reference evidence="1 2" key="1">
    <citation type="submission" date="2016-08" db="EMBL/GenBank/DDBJ databases">
        <authorList>
            <person name="Seilhamer J.J."/>
        </authorList>
    </citation>
    <scope>NUCLEOTIDE SEQUENCE [LARGE SCALE GENOMIC DNA]</scope>
    <source>
        <strain evidence="1 2">SDA_GO95</strain>
    </source>
</reference>
<dbReference type="AlphaFoldDB" id="A0A1G4LCF6"/>
<sequence>MKQKILAMSLPILLLTGVGCSNSEKENKPASAEQQEKKSFILTLAHSSEDLESIMKDLKNLYKQDSTLKSVKESYIISLDKMKDILSKIYELDVDQKFKEHEEELAEAIRAYYPSIQYQKEVAQKDSEPNALDGKIKLEQSEDKFIEVVNKMIDIENGEAPEKKLEVKETNKPKLEDLPIEPAKPAYTENYMGKFGVAMKQLLPELQKLIAVGGNENLPSSDRAMKIIENEATLKGIANELRSYNPSEEYNEVQAKVEEVPPKIDKFIDLLTEGLLSEDPAKVRQASETFDFIIKTMNQAAEMLLEVDKNKQK</sequence>
<dbReference type="RefSeq" id="WP_016103883.1">
    <property type="nucleotide sequence ID" value="NZ_FMAK01000018.1"/>
</dbReference>